<dbReference type="EMBL" id="CP101527">
    <property type="protein sequence ID" value="UZW76602.1"/>
    <property type="molecule type" value="Genomic_DNA"/>
</dbReference>
<sequence length="265" mass="30531">MELIMSLLILLLVSQIALVLYIKKRSIKSSIASSVRPVRSPSSPQTIAPARQMKNKAAPCARQRFNWKDLGKLYFQLETVPNVNELLDTELLTHTPQSIQKRLLPQINAPLNAISLDNEQFDWGNVYAKPDAVFTTSHQRESYIVEYKTRQRPQLFTSIAPTHVLQVIISAWVYKQQTKSNSISHQIRTFIRYSNGVLEIKHWEKLIPFIEEHVDTYFAITDKVSASASDLAWFIYVTSPVFKYQPKNNEEASLKGKALHYRIMR</sequence>
<accession>A0A9E8HNN9</accession>
<dbReference type="Proteomes" id="UP001164472">
    <property type="component" value="Chromosome"/>
</dbReference>
<dbReference type="AlphaFoldDB" id="A0A9E8HNN9"/>
<protein>
    <submittedName>
        <fullName evidence="1">Uncharacterized protein</fullName>
    </submittedName>
</protein>
<evidence type="ECO:0000313" key="2">
    <source>
        <dbReference type="Proteomes" id="UP001164472"/>
    </source>
</evidence>
<keyword evidence="2" id="KW-1185">Reference proteome</keyword>
<dbReference type="RefSeq" id="WP_251812774.1">
    <property type="nucleotide sequence ID" value="NZ_CP101527.1"/>
</dbReference>
<proteinExistence type="predicted"/>
<gene>
    <name evidence="1" type="ORF">NNL22_08475</name>
</gene>
<organism evidence="1 2">
    <name type="scientific">Alkalimarinus sediminis</name>
    <dbReference type="NCBI Taxonomy" id="1632866"/>
    <lineage>
        <taxon>Bacteria</taxon>
        <taxon>Pseudomonadati</taxon>
        <taxon>Pseudomonadota</taxon>
        <taxon>Gammaproteobacteria</taxon>
        <taxon>Alteromonadales</taxon>
        <taxon>Alteromonadaceae</taxon>
        <taxon>Alkalimarinus</taxon>
    </lineage>
</organism>
<name>A0A9E8HNN9_9ALTE</name>
<evidence type="ECO:0000313" key="1">
    <source>
        <dbReference type="EMBL" id="UZW76602.1"/>
    </source>
</evidence>
<dbReference type="KEGG" id="asem:NNL22_08475"/>
<reference evidence="1" key="1">
    <citation type="submission" date="2022-07" db="EMBL/GenBank/DDBJ databases">
        <title>Alkalimarinus sp. nov., isolated from gut of a Alitta virens.</title>
        <authorList>
            <person name="Yang A.I."/>
            <person name="Shin N.-R."/>
        </authorList>
    </citation>
    <scope>NUCLEOTIDE SEQUENCE</scope>
    <source>
        <strain evidence="1">FA028</strain>
    </source>
</reference>